<feature type="compositionally biased region" description="Low complexity" evidence="1">
    <location>
        <begin position="161"/>
        <end position="174"/>
    </location>
</feature>
<gene>
    <name evidence="2" type="ORF">I41_30470</name>
</gene>
<feature type="region of interest" description="Disordered" evidence="1">
    <location>
        <begin position="120"/>
        <end position="245"/>
    </location>
</feature>
<protein>
    <submittedName>
        <fullName evidence="2">Uncharacterized protein</fullName>
    </submittedName>
</protein>
<dbReference type="Proteomes" id="UP000317909">
    <property type="component" value="Chromosome"/>
</dbReference>
<evidence type="ECO:0000313" key="2">
    <source>
        <dbReference type="EMBL" id="QDT73856.1"/>
    </source>
</evidence>
<sequence length="245" mass="27320">MRSDPEKLMGRAAGSHWRAAAWMLERREPHRFGRRRADSCGPRELEEICTTIMEVALAAASDDRARRELYLKMVAALREVTTDLFPPPLPARFPFAFHRYTEEQRLFDLADETSAFARRTYGDPFGGDASRAPSNAATPAPKSANATDKPSSRGPTPPPAAESAPAPARQAAAPDDSAWPRPQRQPITLEEFLDQQRDNPPTTFFGMPFCPNDRDKSTRLRRQPKSPQMPRAEQNGSHPSPGEDE</sequence>
<proteinExistence type="predicted"/>
<reference evidence="2 3" key="1">
    <citation type="submission" date="2019-02" db="EMBL/GenBank/DDBJ databases">
        <title>Deep-cultivation of Planctomycetes and their phenomic and genomic characterization uncovers novel biology.</title>
        <authorList>
            <person name="Wiegand S."/>
            <person name="Jogler M."/>
            <person name="Boedeker C."/>
            <person name="Pinto D."/>
            <person name="Vollmers J."/>
            <person name="Rivas-Marin E."/>
            <person name="Kohn T."/>
            <person name="Peeters S.H."/>
            <person name="Heuer A."/>
            <person name="Rast P."/>
            <person name="Oberbeckmann S."/>
            <person name="Bunk B."/>
            <person name="Jeske O."/>
            <person name="Meyerdierks A."/>
            <person name="Storesund J.E."/>
            <person name="Kallscheuer N."/>
            <person name="Luecker S."/>
            <person name="Lage O.M."/>
            <person name="Pohl T."/>
            <person name="Merkel B.J."/>
            <person name="Hornburger P."/>
            <person name="Mueller R.-W."/>
            <person name="Bruemmer F."/>
            <person name="Labrenz M."/>
            <person name="Spormann A.M."/>
            <person name="Op den Camp H."/>
            <person name="Overmann J."/>
            <person name="Amann R."/>
            <person name="Jetten M.S.M."/>
            <person name="Mascher T."/>
            <person name="Medema M.H."/>
            <person name="Devos D.P."/>
            <person name="Kaster A.-K."/>
            <person name="Ovreas L."/>
            <person name="Rohde M."/>
            <person name="Galperin M.Y."/>
            <person name="Jogler C."/>
        </authorList>
    </citation>
    <scope>NUCLEOTIDE SEQUENCE [LARGE SCALE GENOMIC DNA]</scope>
    <source>
        <strain evidence="2 3">I41</strain>
    </source>
</reference>
<accession>A0A517TZR6</accession>
<dbReference type="EMBL" id="CP036339">
    <property type="protein sequence ID" value="QDT73856.1"/>
    <property type="molecule type" value="Genomic_DNA"/>
</dbReference>
<evidence type="ECO:0000256" key="1">
    <source>
        <dbReference type="SAM" id="MobiDB-lite"/>
    </source>
</evidence>
<organism evidence="2 3">
    <name type="scientific">Lacipirellula limnantheis</name>
    <dbReference type="NCBI Taxonomy" id="2528024"/>
    <lineage>
        <taxon>Bacteria</taxon>
        <taxon>Pseudomonadati</taxon>
        <taxon>Planctomycetota</taxon>
        <taxon>Planctomycetia</taxon>
        <taxon>Pirellulales</taxon>
        <taxon>Lacipirellulaceae</taxon>
        <taxon>Lacipirellula</taxon>
    </lineage>
</organism>
<dbReference type="AlphaFoldDB" id="A0A517TZR6"/>
<evidence type="ECO:0000313" key="3">
    <source>
        <dbReference type="Proteomes" id="UP000317909"/>
    </source>
</evidence>
<dbReference type="RefSeq" id="WP_145433532.1">
    <property type="nucleotide sequence ID" value="NZ_CP036339.1"/>
</dbReference>
<dbReference type="KEGG" id="llh:I41_30470"/>
<name>A0A517TZR6_9BACT</name>
<keyword evidence="3" id="KW-1185">Reference proteome</keyword>